<evidence type="ECO:0000313" key="3">
    <source>
        <dbReference type="Proteomes" id="UP000182660"/>
    </source>
</evidence>
<name>A0A1K9Z1D3_9GAMM</name>
<evidence type="ECO:0000313" key="4">
    <source>
        <dbReference type="Proteomes" id="UP000183794"/>
    </source>
</evidence>
<reference evidence="2 4" key="2">
    <citation type="submission" date="2016-11" db="EMBL/GenBank/DDBJ databases">
        <authorList>
            <person name="Jaros S."/>
            <person name="Januszkiewicz K."/>
            <person name="Wedrychowicz H."/>
        </authorList>
    </citation>
    <scope>NUCLEOTIDE SEQUENCE [LARGE SCALE GENOMIC DNA]</scope>
    <source>
        <strain evidence="2">NVI 5450</strain>
    </source>
</reference>
<dbReference type="Proteomes" id="UP000182660">
    <property type="component" value="Unassembled WGS sequence"/>
</dbReference>
<organism evidence="2 4">
    <name type="scientific">Moritella viscosa</name>
    <dbReference type="NCBI Taxonomy" id="80854"/>
    <lineage>
        <taxon>Bacteria</taxon>
        <taxon>Pseudomonadati</taxon>
        <taxon>Pseudomonadota</taxon>
        <taxon>Gammaproteobacteria</taxon>
        <taxon>Alteromonadales</taxon>
        <taxon>Moritellaceae</taxon>
        <taxon>Moritella</taxon>
    </lineage>
</organism>
<sequence length="37" mass="4246">MISSMSGKGEYWDNALTEQFFRSFKVSVWLTTPSSNI</sequence>
<gene>
    <name evidence="1" type="ORF">MT2528_1209</name>
    <name evidence="2" type="ORF">NVI5450_1181</name>
</gene>
<reference evidence="1 3" key="1">
    <citation type="submission" date="2016-11" db="EMBL/GenBank/DDBJ databases">
        <authorList>
            <person name="Klemetsen T."/>
        </authorList>
    </citation>
    <scope>NUCLEOTIDE SEQUENCE [LARGE SCALE GENOMIC DNA]</scope>
    <source>
        <strain evidence="1">MT 2528</strain>
    </source>
</reference>
<protein>
    <submittedName>
        <fullName evidence="2">IS1236 transposase protein 2</fullName>
    </submittedName>
</protein>
<dbReference type="AlphaFoldDB" id="A0A1K9Z1D3"/>
<dbReference type="Proteomes" id="UP000183794">
    <property type="component" value="Unassembled WGS sequence"/>
</dbReference>
<accession>A0A1K9Z1D3</accession>
<evidence type="ECO:0000313" key="1">
    <source>
        <dbReference type="EMBL" id="SGY87147.1"/>
    </source>
</evidence>
<dbReference type="EMBL" id="FPLJ01000033">
    <property type="protein sequence ID" value="SGY87147.1"/>
    <property type="molecule type" value="Genomic_DNA"/>
</dbReference>
<evidence type="ECO:0000313" key="2">
    <source>
        <dbReference type="EMBL" id="SGY90976.1"/>
    </source>
</evidence>
<keyword evidence="3" id="KW-1185">Reference proteome</keyword>
<proteinExistence type="predicted"/>
<dbReference type="EMBL" id="FPLD01000038">
    <property type="protein sequence ID" value="SGY90976.1"/>
    <property type="molecule type" value="Genomic_DNA"/>
</dbReference>